<accession>A0A8H6J4N3</accession>
<sequence length="206" mass="23064">MLPTQLNLYPYCSACRFDDHADSDIIPYLLHHQVPGVWEDGQRPGLEQPPLENLSQGCFACCRHDPRAVRSCVLRAACCVLVLLYSATPQTVPPAAARRLVLHGPTVLNSDPVQQLGFCLIMTQMREPPSWNPSIYEPRPRANLLNLLSFQPGEPPILRSPALRIAVNMIFTGEPRPFAVETWWPASPPPSQAVSERLLHTQQRCK</sequence>
<name>A0A8H6J4N3_9PEZI</name>
<dbReference type="Proteomes" id="UP000652219">
    <property type="component" value="Unassembled WGS sequence"/>
</dbReference>
<protein>
    <submittedName>
        <fullName evidence="1">Uncharacterized protein</fullName>
    </submittedName>
</protein>
<gene>
    <name evidence="1" type="ORF">CSOJ01_08807</name>
</gene>
<organism evidence="1 2">
    <name type="scientific">Colletotrichum sojae</name>
    <dbReference type="NCBI Taxonomy" id="2175907"/>
    <lineage>
        <taxon>Eukaryota</taxon>
        <taxon>Fungi</taxon>
        <taxon>Dikarya</taxon>
        <taxon>Ascomycota</taxon>
        <taxon>Pezizomycotina</taxon>
        <taxon>Sordariomycetes</taxon>
        <taxon>Hypocreomycetidae</taxon>
        <taxon>Glomerellales</taxon>
        <taxon>Glomerellaceae</taxon>
        <taxon>Colletotrichum</taxon>
        <taxon>Colletotrichum orchidearum species complex</taxon>
    </lineage>
</organism>
<reference evidence="1 2" key="1">
    <citation type="journal article" date="2020" name="Phytopathology">
        <title>Genome Sequence Resources of Colletotrichum truncatum, C. plurivorum, C. musicola, and C. sojae: Four Species Pathogenic to Soybean (Glycine max).</title>
        <authorList>
            <person name="Rogerio F."/>
            <person name="Boufleur T.R."/>
            <person name="Ciampi-Guillardi M."/>
            <person name="Sukno S.A."/>
            <person name="Thon M.R."/>
            <person name="Massola Junior N.S."/>
            <person name="Baroncelli R."/>
        </authorList>
    </citation>
    <scope>NUCLEOTIDE SEQUENCE [LARGE SCALE GENOMIC DNA]</scope>
    <source>
        <strain evidence="1 2">LFN0009</strain>
    </source>
</reference>
<dbReference type="EMBL" id="WIGN01000158">
    <property type="protein sequence ID" value="KAF6806459.1"/>
    <property type="molecule type" value="Genomic_DNA"/>
</dbReference>
<evidence type="ECO:0000313" key="1">
    <source>
        <dbReference type="EMBL" id="KAF6806459.1"/>
    </source>
</evidence>
<dbReference type="AlphaFoldDB" id="A0A8H6J4N3"/>
<evidence type="ECO:0000313" key="2">
    <source>
        <dbReference type="Proteomes" id="UP000652219"/>
    </source>
</evidence>
<comment type="caution">
    <text evidence="1">The sequence shown here is derived from an EMBL/GenBank/DDBJ whole genome shotgun (WGS) entry which is preliminary data.</text>
</comment>
<keyword evidence="2" id="KW-1185">Reference proteome</keyword>
<proteinExistence type="predicted"/>